<reference evidence="1" key="2">
    <citation type="submission" date="2020-11" db="EMBL/GenBank/DDBJ databases">
        <authorList>
            <person name="McCartney M.A."/>
            <person name="Auch B."/>
            <person name="Kono T."/>
            <person name="Mallez S."/>
            <person name="Becker A."/>
            <person name="Gohl D.M."/>
            <person name="Silverstein K.A.T."/>
            <person name="Koren S."/>
            <person name="Bechman K.B."/>
            <person name="Herman A."/>
            <person name="Abrahante J.E."/>
            <person name="Garbe J."/>
        </authorList>
    </citation>
    <scope>NUCLEOTIDE SEQUENCE</scope>
    <source>
        <strain evidence="1">Duluth1</strain>
        <tissue evidence="1">Whole animal</tissue>
    </source>
</reference>
<name>A0A9D4HN85_DREPO</name>
<dbReference type="InterPro" id="IPR029063">
    <property type="entry name" value="SAM-dependent_MTases_sf"/>
</dbReference>
<keyword evidence="2" id="KW-1185">Reference proteome</keyword>
<evidence type="ECO:0000313" key="1">
    <source>
        <dbReference type="EMBL" id="KAH3725514.1"/>
    </source>
</evidence>
<protein>
    <submittedName>
        <fullName evidence="1">Uncharacterized protein</fullName>
    </submittedName>
</protein>
<dbReference type="Proteomes" id="UP000828390">
    <property type="component" value="Unassembled WGS sequence"/>
</dbReference>
<dbReference type="SUPFAM" id="SSF53335">
    <property type="entry name" value="S-adenosyl-L-methionine-dependent methyltransferases"/>
    <property type="match status" value="1"/>
</dbReference>
<dbReference type="AlphaFoldDB" id="A0A9D4HN85"/>
<comment type="caution">
    <text evidence="1">The sequence shown here is derived from an EMBL/GenBank/DDBJ whole genome shotgun (WGS) entry which is preliminary data.</text>
</comment>
<reference evidence="1" key="1">
    <citation type="journal article" date="2019" name="bioRxiv">
        <title>The Genome of the Zebra Mussel, Dreissena polymorpha: A Resource for Invasive Species Research.</title>
        <authorList>
            <person name="McCartney M.A."/>
            <person name="Auch B."/>
            <person name="Kono T."/>
            <person name="Mallez S."/>
            <person name="Zhang Y."/>
            <person name="Obille A."/>
            <person name="Becker A."/>
            <person name="Abrahante J.E."/>
            <person name="Garbe J."/>
            <person name="Badalamenti J.P."/>
            <person name="Herman A."/>
            <person name="Mangelson H."/>
            <person name="Liachko I."/>
            <person name="Sullivan S."/>
            <person name="Sone E.D."/>
            <person name="Koren S."/>
            <person name="Silverstein K.A.T."/>
            <person name="Beckman K.B."/>
            <person name="Gohl D.M."/>
        </authorList>
    </citation>
    <scope>NUCLEOTIDE SEQUENCE</scope>
    <source>
        <strain evidence="1">Duluth1</strain>
        <tissue evidence="1">Whole animal</tissue>
    </source>
</reference>
<dbReference type="EMBL" id="JAIWYP010000012">
    <property type="protein sequence ID" value="KAH3725514.1"/>
    <property type="molecule type" value="Genomic_DNA"/>
</dbReference>
<sequence length="310" mass="35309">MCMQTNRMRVAEMCRNKTTVALVVVIVVLCCVLLFKEFRGPEERKFFVNDNFQIEKDDVMNINDNFQIEKDDVTNMLIAQRNNVSGALNLKQQKLGQLECEKLQEKQGATSKTGGWCKQTSREDSGAHMTDRKLVPALIEFFQGKYVASFGDGPGRYKQLLSDSGKLSGYDAYDGAPYCDITSKGRVRFLDLTLPQYGLPLYDWVMSLEVAEHIPADFQSVYVDNIIRHAKEGIVLSWARPGQGGYQHINERPFEYVVNLLDSLGFSHDKDTSEKLRNAAELPWLRNNVNVYRRKTKYSDTFAGSPDVYL</sequence>
<proteinExistence type="predicted"/>
<gene>
    <name evidence="1" type="ORF">DPMN_051358</name>
</gene>
<organism evidence="1 2">
    <name type="scientific">Dreissena polymorpha</name>
    <name type="common">Zebra mussel</name>
    <name type="synonym">Mytilus polymorpha</name>
    <dbReference type="NCBI Taxonomy" id="45954"/>
    <lineage>
        <taxon>Eukaryota</taxon>
        <taxon>Metazoa</taxon>
        <taxon>Spiralia</taxon>
        <taxon>Lophotrochozoa</taxon>
        <taxon>Mollusca</taxon>
        <taxon>Bivalvia</taxon>
        <taxon>Autobranchia</taxon>
        <taxon>Heteroconchia</taxon>
        <taxon>Euheterodonta</taxon>
        <taxon>Imparidentia</taxon>
        <taxon>Neoheterodontei</taxon>
        <taxon>Myida</taxon>
        <taxon>Dreissenoidea</taxon>
        <taxon>Dreissenidae</taxon>
        <taxon>Dreissena</taxon>
    </lineage>
</organism>
<evidence type="ECO:0000313" key="2">
    <source>
        <dbReference type="Proteomes" id="UP000828390"/>
    </source>
</evidence>
<accession>A0A9D4HN85</accession>